<dbReference type="AlphaFoldDB" id="A0A0H2VH56"/>
<reference evidence="1 2" key="1">
    <citation type="journal article" date="2003" name="Mol. Microbiol.">
        <title>Genome-based analysis of virulence genes in a non-biofilm-forming Staphylococcus epidermidis strain (ATCC 12228).</title>
        <authorList>
            <person name="Zhang Y.Q."/>
            <person name="Ren S.X."/>
            <person name="Li H.L."/>
            <person name="Wang Y.X."/>
            <person name="Fu G."/>
            <person name="Yang J."/>
            <person name="Qin Z.Q."/>
            <person name="Miao Y.G."/>
            <person name="Wang W.Y."/>
            <person name="Chen R.S."/>
            <person name="Shen Y."/>
            <person name="Chen Z."/>
            <person name="Yuan Z.H."/>
            <person name="Zhao G.P."/>
            <person name="Qu D."/>
            <person name="Danchin A."/>
            <person name="Wen Y.M."/>
        </authorList>
    </citation>
    <scope>NUCLEOTIDE SEQUENCE [LARGE SCALE GENOMIC DNA]</scope>
    <source>
        <strain evidence="2">ATCC 12228 / FDA PCI 1200</strain>
    </source>
</reference>
<dbReference type="KEGG" id="sep:SE_1605"/>
<name>A0A0H2VH56_STAES</name>
<dbReference type="EMBL" id="AE015929">
    <property type="protein sequence ID" value="AAO05204.1"/>
    <property type="molecule type" value="Genomic_DNA"/>
</dbReference>
<gene>
    <name evidence="1" type="ordered locus">SE_1605</name>
</gene>
<dbReference type="eggNOG" id="ENOG50327KH">
    <property type="taxonomic scope" value="Bacteria"/>
</dbReference>
<organism evidence="1 2">
    <name type="scientific">Staphylococcus epidermidis (strain ATCC 12228 / FDA PCI 1200)</name>
    <dbReference type="NCBI Taxonomy" id="176280"/>
    <lineage>
        <taxon>Bacteria</taxon>
        <taxon>Bacillati</taxon>
        <taxon>Bacillota</taxon>
        <taxon>Bacilli</taxon>
        <taxon>Bacillales</taxon>
        <taxon>Staphylococcaceae</taxon>
        <taxon>Staphylococcus</taxon>
    </lineage>
</organism>
<sequence length="45" mass="5340">MKDIFNEMDYRNIPRDMLDKNIPTGRGMVKWAPFIICTNLIKNLI</sequence>
<dbReference type="HOGENOM" id="CLU_186952_1_0_9"/>
<dbReference type="PATRIC" id="fig|176280.10.peg.1570"/>
<dbReference type="Proteomes" id="UP000001411">
    <property type="component" value="Chromosome"/>
</dbReference>
<accession>A0A0H2VH56</accession>
<evidence type="ECO:0000313" key="1">
    <source>
        <dbReference type="EMBL" id="AAO05204.1"/>
    </source>
</evidence>
<dbReference type="OrthoDB" id="2390144at2"/>
<protein>
    <submittedName>
        <fullName evidence="1">Uncharacterized protein</fullName>
    </submittedName>
</protein>
<evidence type="ECO:0000313" key="2">
    <source>
        <dbReference type="Proteomes" id="UP000001411"/>
    </source>
</evidence>
<proteinExistence type="predicted"/>